<keyword evidence="5" id="KW-1185">Reference proteome</keyword>
<sequence length="226" mass="26046">MGDVSGIKSSVEKIQTDVDKIISDIHNLQSTTNDHKNRLQDLEEENSELWNKIEEMEQYSRKNNIIINGIPYQEDENLHTIIKNLGDKLETNVSEGDINATHRLPTKKRGQIPPIIVRLNKRSVKDQMIRKSREKRINSSDLDFSQQPPRPIYVSEHLTSFSMSLLSKGVELKKKKLIAGAWSNDGKIFIRPKENDKPIRITQEDQLAKYEHKKGQAKQTAKSKHK</sequence>
<feature type="region of interest" description="Disordered" evidence="2">
    <location>
        <begin position="204"/>
        <end position="226"/>
    </location>
</feature>
<dbReference type="PANTHER" id="PTHR11505">
    <property type="entry name" value="L1 TRANSPOSABLE ELEMENT-RELATED"/>
    <property type="match status" value="1"/>
</dbReference>
<name>A0A8J2JDP4_9HEXA</name>
<dbReference type="AlphaFoldDB" id="A0A8J2JDP4"/>
<evidence type="ECO:0000313" key="5">
    <source>
        <dbReference type="Proteomes" id="UP000708208"/>
    </source>
</evidence>
<feature type="compositionally biased region" description="Basic residues" evidence="2">
    <location>
        <begin position="215"/>
        <end position="226"/>
    </location>
</feature>
<organism evidence="4 5">
    <name type="scientific">Allacma fusca</name>
    <dbReference type="NCBI Taxonomy" id="39272"/>
    <lineage>
        <taxon>Eukaryota</taxon>
        <taxon>Metazoa</taxon>
        <taxon>Ecdysozoa</taxon>
        <taxon>Arthropoda</taxon>
        <taxon>Hexapoda</taxon>
        <taxon>Collembola</taxon>
        <taxon>Symphypleona</taxon>
        <taxon>Sminthuridae</taxon>
        <taxon>Allacma</taxon>
    </lineage>
</organism>
<dbReference type="OrthoDB" id="6761697at2759"/>
<dbReference type="Proteomes" id="UP000708208">
    <property type="component" value="Unassembled WGS sequence"/>
</dbReference>
<feature type="coiled-coil region" evidence="1">
    <location>
        <begin position="25"/>
        <end position="62"/>
    </location>
</feature>
<gene>
    <name evidence="4" type="ORF">AFUS01_LOCUS7756</name>
</gene>
<accession>A0A8J2JDP4</accession>
<keyword evidence="1" id="KW-0175">Coiled coil</keyword>
<evidence type="ECO:0000256" key="1">
    <source>
        <dbReference type="SAM" id="Coils"/>
    </source>
</evidence>
<dbReference type="EMBL" id="CAJVCH010052848">
    <property type="protein sequence ID" value="CAG7718363.1"/>
    <property type="molecule type" value="Genomic_DNA"/>
</dbReference>
<dbReference type="InterPro" id="IPR004244">
    <property type="entry name" value="Transposase_22"/>
</dbReference>
<proteinExistence type="predicted"/>
<feature type="domain" description="FP protein N-terminal" evidence="3">
    <location>
        <begin position="66"/>
        <end position="147"/>
    </location>
</feature>
<dbReference type="Pfam" id="PF03258">
    <property type="entry name" value="Baculo_FP"/>
    <property type="match status" value="1"/>
</dbReference>
<evidence type="ECO:0000313" key="4">
    <source>
        <dbReference type="EMBL" id="CAG7718363.1"/>
    </source>
</evidence>
<dbReference type="InterPro" id="IPR004941">
    <property type="entry name" value="FP_N"/>
</dbReference>
<evidence type="ECO:0000256" key="2">
    <source>
        <dbReference type="SAM" id="MobiDB-lite"/>
    </source>
</evidence>
<feature type="compositionally biased region" description="Basic and acidic residues" evidence="2">
    <location>
        <begin position="204"/>
        <end position="214"/>
    </location>
</feature>
<reference evidence="4" key="1">
    <citation type="submission" date="2021-06" db="EMBL/GenBank/DDBJ databases">
        <authorList>
            <person name="Hodson N. C."/>
            <person name="Mongue J. A."/>
            <person name="Jaron S. K."/>
        </authorList>
    </citation>
    <scope>NUCLEOTIDE SEQUENCE</scope>
</reference>
<comment type="caution">
    <text evidence="4">The sequence shown here is derived from an EMBL/GenBank/DDBJ whole genome shotgun (WGS) entry which is preliminary data.</text>
</comment>
<evidence type="ECO:0000259" key="3">
    <source>
        <dbReference type="Pfam" id="PF03258"/>
    </source>
</evidence>
<protein>
    <recommendedName>
        <fullName evidence="3">FP protein N-terminal domain-containing protein</fullName>
    </recommendedName>
</protein>